<dbReference type="AlphaFoldDB" id="A0A545UPY1"/>
<organism evidence="2 3">
    <name type="scientific">Cordyceps javanica</name>
    <dbReference type="NCBI Taxonomy" id="43265"/>
    <lineage>
        <taxon>Eukaryota</taxon>
        <taxon>Fungi</taxon>
        <taxon>Dikarya</taxon>
        <taxon>Ascomycota</taxon>
        <taxon>Pezizomycotina</taxon>
        <taxon>Sordariomycetes</taxon>
        <taxon>Hypocreomycetidae</taxon>
        <taxon>Hypocreales</taxon>
        <taxon>Cordycipitaceae</taxon>
        <taxon>Cordyceps</taxon>
    </lineage>
</organism>
<comment type="caution">
    <text evidence="2">The sequence shown here is derived from an EMBL/GenBank/DDBJ whole genome shotgun (WGS) entry which is preliminary data.</text>
</comment>
<name>A0A545UPY1_9HYPO</name>
<proteinExistence type="predicted"/>
<gene>
    <name evidence="2" type="ORF">IF1G_09988</name>
</gene>
<reference evidence="2 3" key="1">
    <citation type="journal article" date="2019" name="Appl. Microbiol. Biotechnol.">
        <title>Genome sequence of Isaria javanica and comparative genome analysis insights into family S53 peptidase evolution in fungal entomopathogens.</title>
        <authorList>
            <person name="Lin R."/>
            <person name="Zhang X."/>
            <person name="Xin B."/>
            <person name="Zou M."/>
            <person name="Gao Y."/>
            <person name="Qin F."/>
            <person name="Hu Q."/>
            <person name="Xie B."/>
            <person name="Cheng X."/>
        </authorList>
    </citation>
    <scope>NUCLEOTIDE SEQUENCE [LARGE SCALE GENOMIC DNA]</scope>
    <source>
        <strain evidence="2 3">IJ1G</strain>
    </source>
</reference>
<evidence type="ECO:0000313" key="3">
    <source>
        <dbReference type="Proteomes" id="UP000315783"/>
    </source>
</evidence>
<dbReference type="EMBL" id="SPUK01000019">
    <property type="protein sequence ID" value="TQV91489.1"/>
    <property type="molecule type" value="Genomic_DNA"/>
</dbReference>
<accession>A0A545UPY1</accession>
<protein>
    <submittedName>
        <fullName evidence="2">Uncharacterized protein</fullName>
    </submittedName>
</protein>
<evidence type="ECO:0000256" key="1">
    <source>
        <dbReference type="SAM" id="MobiDB-lite"/>
    </source>
</evidence>
<evidence type="ECO:0000313" key="2">
    <source>
        <dbReference type="EMBL" id="TQV91489.1"/>
    </source>
</evidence>
<dbReference type="Proteomes" id="UP000315783">
    <property type="component" value="Unassembled WGS sequence"/>
</dbReference>
<keyword evidence="3" id="KW-1185">Reference proteome</keyword>
<feature type="region of interest" description="Disordered" evidence="1">
    <location>
        <begin position="1"/>
        <end position="25"/>
    </location>
</feature>
<sequence length="188" mass="20964">MAHRCTGRNTKANQNKRKGQRKPPGARCYLAFPSRSSSLPPPPPPGERAPLIFHPHVIPVFICWAPKLPLVLLPAAVTLGNHSCGRWQAFFFGPTPQYLHVHHDSFSSRLVSFSLHFMLSCCDPSALLPRLPSFPTVSSFSSILDADPRPRRPPTGLYINTRVSPLGSHEPYNSRTQFHHLARSLFVS</sequence>